<keyword evidence="5" id="KW-1185">Reference proteome</keyword>
<evidence type="ECO:0000313" key="5">
    <source>
        <dbReference type="Proteomes" id="UP000561066"/>
    </source>
</evidence>
<sequence>MKILLDIQGAQTESRFRGIGRQTASLADAIIRNAGPHDVHILLNHRLHESREELYRKYSQALPRDNIHIFQTPGGTAERDPENGWRTLAAEYIREHVIARLNPDILHMSSLFEGYVDDAVTSIGKLDANYITAVTLHDLIPLLDPKRYLSELRPRRHWYRRAQFLKRADLLLSVSEHSKREAVDHLAIPEDRVVVMSAGVESDFRPARSSDAYNADVRRKFDIMRRFFLHVGSVDPRKNVEYIFQAVSKLQGQKAQNYQIVFAGRLFPEEIARLKIAAARNGVNASSLRFCQFVSEKELVELYQTCDAVLFPSTHEGFGLPALEGMACGAPTFVANATSLPEVVGHSEMTFDPYQPLDLTQKLQNIIDLPEYVHDIREKGLARAATLTWDRSAQIAIAAFENTKAAQPLEKLHYFQGLSQLEAKRKKRMAFISPLPGVESGIATYSAQLLKELACHYEIECLGVPGEEVKDEWILANFTLRDVEFFKRNYRSYDVVIYSVGNNSLTSYMIPLLENYPGFVILHDFFLSDFFDWASNTGVMPYEDFFRVLYKTHGATALLEERRNGRQFAVTKFACNAPVFENALGVIVHSSWAIHAAKKLYGPSVADRMTVIPHLKLVRGSKSRDIARAKLSLTKDDILVCSFGHITIRKRTDEIVNAWLASTISHLPNARLVLIGSIEQSDYGNQLKSLCEKNNIHITGYASDELYQCYLDAADLAVQLRKESRGETSGTVLDALSAGVPVVIDGDGPFTELPKSIVVTFGRDRIFTSLQNIFEKFSEDQGVFKENSVNGMSYIDKIHAPNAVSRKFVEFFNSREMRKRASDQNVIQALADFNAPVVPSDDDFDRMAVAMNFATPKLRLRQILYDVTVLAESDAKTGIQRVVRGILANLIESPPEGFRIEPVRMDGHQLRYARQFNTHTFDIPSWVYPDSPVDYDEGDIYLSIDWVPDRLMNIEGFLADFRRNGGRSIICVHDLLPLEQPQFFPDFMEMLMQRWFQCALRISDQLVCVSQTTAQQVAFFADAMDPTLDHDVAVDYFPLAADIAASLPSQGVPENGLSALQKIQGNVTFLMVGTIEPRKGHRQIFEAMRRLWREGANVNLVIVGKKGWMMDEFCTELKGAPQYDKSLFWFDGISDEFLERLYEASTALIAASEGEGFGLPIVEAIKHGKPLIARDIPVFREVAGDDAFYFSESNPDDTARRLKEWIALYTRGKVPESNGRRIYTWKEATEILIDRIFSSKHYLNICAEKDENYKLTSDHCASQTGAAR</sequence>
<evidence type="ECO:0000259" key="3">
    <source>
        <dbReference type="Pfam" id="PF13439"/>
    </source>
</evidence>
<feature type="domain" description="Glycosyl transferase family 1" evidence="2">
    <location>
        <begin position="224"/>
        <end position="380"/>
    </location>
</feature>
<feature type="domain" description="Glycosyl transferase family 1" evidence="2">
    <location>
        <begin position="1064"/>
        <end position="1209"/>
    </location>
</feature>
<keyword evidence="1 4" id="KW-0808">Transferase</keyword>
<dbReference type="GO" id="GO:0016757">
    <property type="term" value="F:glycosyltransferase activity"/>
    <property type="evidence" value="ECO:0007669"/>
    <property type="project" value="InterPro"/>
</dbReference>
<dbReference type="Gene3D" id="3.40.50.2000">
    <property type="entry name" value="Glycogen Phosphorylase B"/>
    <property type="match status" value="4"/>
</dbReference>
<dbReference type="GO" id="GO:0009103">
    <property type="term" value="P:lipopolysaccharide biosynthetic process"/>
    <property type="evidence" value="ECO:0007669"/>
    <property type="project" value="TreeGrafter"/>
</dbReference>
<dbReference type="InterPro" id="IPR001296">
    <property type="entry name" value="Glyco_trans_1"/>
</dbReference>
<dbReference type="RefSeq" id="WP_182944875.1">
    <property type="nucleotide sequence ID" value="NZ_JABEQH010000033.1"/>
</dbReference>
<dbReference type="PANTHER" id="PTHR46401">
    <property type="entry name" value="GLYCOSYLTRANSFERASE WBBK-RELATED"/>
    <property type="match status" value="1"/>
</dbReference>
<dbReference type="InterPro" id="IPR028098">
    <property type="entry name" value="Glyco_trans_4-like_N"/>
</dbReference>
<dbReference type="AlphaFoldDB" id="A0A7W4P6R5"/>
<evidence type="ECO:0000259" key="2">
    <source>
        <dbReference type="Pfam" id="PF00534"/>
    </source>
</evidence>
<reference evidence="4 5" key="1">
    <citation type="submission" date="2020-04" db="EMBL/GenBank/DDBJ databases">
        <title>Description of novel Gluconacetobacter.</title>
        <authorList>
            <person name="Sombolestani A."/>
        </authorList>
    </citation>
    <scope>NUCLEOTIDE SEQUENCE [LARGE SCALE GENOMIC DNA]</scope>
    <source>
        <strain evidence="4 5">LMG 21312</strain>
    </source>
</reference>
<accession>A0A7W4P6R5</accession>
<organism evidence="4 5">
    <name type="scientific">Gluconacetobacter johannae</name>
    <dbReference type="NCBI Taxonomy" id="112140"/>
    <lineage>
        <taxon>Bacteria</taxon>
        <taxon>Pseudomonadati</taxon>
        <taxon>Pseudomonadota</taxon>
        <taxon>Alphaproteobacteria</taxon>
        <taxon>Acetobacterales</taxon>
        <taxon>Acetobacteraceae</taxon>
        <taxon>Gluconacetobacter</taxon>
    </lineage>
</organism>
<evidence type="ECO:0000256" key="1">
    <source>
        <dbReference type="ARBA" id="ARBA00022679"/>
    </source>
</evidence>
<dbReference type="Proteomes" id="UP000561066">
    <property type="component" value="Unassembled WGS sequence"/>
</dbReference>
<dbReference type="CDD" id="cd03801">
    <property type="entry name" value="GT4_PimA-like"/>
    <property type="match status" value="1"/>
</dbReference>
<proteinExistence type="predicted"/>
<feature type="domain" description="Glycosyltransferase subfamily 4-like N-terminal" evidence="3">
    <location>
        <begin position="17"/>
        <end position="203"/>
    </location>
</feature>
<name>A0A7W4P6R5_9PROT</name>
<dbReference type="Pfam" id="PF13439">
    <property type="entry name" value="Glyco_transf_4"/>
    <property type="match status" value="1"/>
</dbReference>
<dbReference type="SUPFAM" id="SSF53756">
    <property type="entry name" value="UDP-Glycosyltransferase/glycogen phosphorylase"/>
    <property type="match status" value="3"/>
</dbReference>
<dbReference type="EMBL" id="JABEQH010000033">
    <property type="protein sequence ID" value="MBB2177538.1"/>
    <property type="molecule type" value="Genomic_DNA"/>
</dbReference>
<protein>
    <submittedName>
        <fullName evidence="4">Glycosyltransferase</fullName>
    </submittedName>
</protein>
<evidence type="ECO:0000313" key="4">
    <source>
        <dbReference type="EMBL" id="MBB2177538.1"/>
    </source>
</evidence>
<dbReference type="CDD" id="cd03809">
    <property type="entry name" value="GT4_MtfB-like"/>
    <property type="match status" value="2"/>
</dbReference>
<comment type="caution">
    <text evidence="4">The sequence shown here is derived from an EMBL/GenBank/DDBJ whole genome shotgun (WGS) entry which is preliminary data.</text>
</comment>
<dbReference type="Pfam" id="PF00534">
    <property type="entry name" value="Glycos_transf_1"/>
    <property type="match status" value="3"/>
</dbReference>
<dbReference type="PANTHER" id="PTHR46401:SF2">
    <property type="entry name" value="GLYCOSYLTRANSFERASE WBBK-RELATED"/>
    <property type="match status" value="1"/>
</dbReference>
<gene>
    <name evidence="4" type="ORF">HLH21_16695</name>
</gene>
<feature type="domain" description="Glycosyl transferase family 1" evidence="2">
    <location>
        <begin position="624"/>
        <end position="752"/>
    </location>
</feature>